<dbReference type="OrthoDB" id="10004855at2759"/>
<dbReference type="Proteomes" id="UP000663889">
    <property type="component" value="Unassembled WGS sequence"/>
</dbReference>
<name>A0A814GLI8_9BILA</name>
<dbReference type="EMBL" id="CAJNOU010000431">
    <property type="protein sequence ID" value="CAF0995164.1"/>
    <property type="molecule type" value="Genomic_DNA"/>
</dbReference>
<dbReference type="Proteomes" id="UP000663882">
    <property type="component" value="Unassembled WGS sequence"/>
</dbReference>
<sequence>MKLICSSNNMLIVNSLPQTHVIKQMTAPIDNDKSSNLQVSESIIDNNINSISAIKIPLVSSRPILAVSQNHILVNEYTNKRKRLVLINEHLQIDFINSPIKQNIIDALWNDVEKKFFLLTETNIFTFNPNTKVIESISNIRSKDIKPFKCFTVSNKQSSLLIAYDEWEPKFIDRWQKTNENNLWILSKRHSLNLTNNEFIGIILAINQDDCSNLAMTIYNNLTEQWRMELRHIETLICFKKILLPGSDFIDDYRMISMNNVTLDIKWLIHSSANSKIIAIDSKWNIIPINYDVPVYRMIQFKENNLIIRTKNRIDIHFFI</sequence>
<evidence type="ECO:0000313" key="1">
    <source>
        <dbReference type="EMBL" id="CAF0995164.1"/>
    </source>
</evidence>
<evidence type="ECO:0000313" key="2">
    <source>
        <dbReference type="EMBL" id="CAF0998109.1"/>
    </source>
</evidence>
<gene>
    <name evidence="2" type="ORF">RFH988_LOCUS14020</name>
    <name evidence="1" type="ORF">SEV965_LOCUS10487</name>
</gene>
<comment type="caution">
    <text evidence="2">The sequence shown here is derived from an EMBL/GenBank/DDBJ whole genome shotgun (WGS) entry which is preliminary data.</text>
</comment>
<reference evidence="2" key="1">
    <citation type="submission" date="2021-02" db="EMBL/GenBank/DDBJ databases">
        <authorList>
            <person name="Nowell W R."/>
        </authorList>
    </citation>
    <scope>NUCLEOTIDE SEQUENCE</scope>
</reference>
<proteinExistence type="predicted"/>
<organism evidence="2 3">
    <name type="scientific">Rotaria sordida</name>
    <dbReference type="NCBI Taxonomy" id="392033"/>
    <lineage>
        <taxon>Eukaryota</taxon>
        <taxon>Metazoa</taxon>
        <taxon>Spiralia</taxon>
        <taxon>Gnathifera</taxon>
        <taxon>Rotifera</taxon>
        <taxon>Eurotatoria</taxon>
        <taxon>Bdelloidea</taxon>
        <taxon>Philodinida</taxon>
        <taxon>Philodinidae</taxon>
        <taxon>Rotaria</taxon>
    </lineage>
</organism>
<dbReference type="AlphaFoldDB" id="A0A814GLI8"/>
<evidence type="ECO:0000313" key="3">
    <source>
        <dbReference type="Proteomes" id="UP000663882"/>
    </source>
</evidence>
<protein>
    <submittedName>
        <fullName evidence="2">Uncharacterized protein</fullName>
    </submittedName>
</protein>
<dbReference type="EMBL" id="CAJNOO010000637">
    <property type="protein sequence ID" value="CAF0998109.1"/>
    <property type="molecule type" value="Genomic_DNA"/>
</dbReference>
<accession>A0A814GLI8</accession>